<dbReference type="OrthoDB" id="6509636at2759"/>
<evidence type="ECO:0000256" key="2">
    <source>
        <dbReference type="ARBA" id="ARBA00022598"/>
    </source>
</evidence>
<comment type="similarity">
    <text evidence="1">Belongs to the ATP-dependent AMP-binding enzyme family.</text>
</comment>
<dbReference type="Pfam" id="PF13193">
    <property type="entry name" value="AMP-binding_C"/>
    <property type="match status" value="1"/>
</dbReference>
<gene>
    <name evidence="5" type="ORF">BBO_09555</name>
</gene>
<reference evidence="5 6" key="1">
    <citation type="journal article" date="2016" name="Genome Biol. Evol.">
        <title>Divergent and convergent evolution of fungal pathogenicity.</title>
        <authorList>
            <person name="Shang Y."/>
            <person name="Xiao G."/>
            <person name="Zheng P."/>
            <person name="Cen K."/>
            <person name="Zhan S."/>
            <person name="Wang C."/>
        </authorList>
    </citation>
    <scope>NUCLEOTIDE SEQUENCE [LARGE SCALE GENOMIC DNA]</scope>
    <source>
        <strain evidence="5 6">RCEF 3172</strain>
    </source>
</reference>
<dbReference type="InterPro" id="IPR042099">
    <property type="entry name" value="ANL_N_sf"/>
</dbReference>
<organism evidence="5 6">
    <name type="scientific">Beauveria brongniartii RCEF 3172</name>
    <dbReference type="NCBI Taxonomy" id="1081107"/>
    <lineage>
        <taxon>Eukaryota</taxon>
        <taxon>Fungi</taxon>
        <taxon>Dikarya</taxon>
        <taxon>Ascomycota</taxon>
        <taxon>Pezizomycotina</taxon>
        <taxon>Sordariomycetes</taxon>
        <taxon>Hypocreomycetidae</taxon>
        <taxon>Hypocreales</taxon>
        <taxon>Cordycipitaceae</taxon>
        <taxon>Beauveria</taxon>
        <taxon>Beauveria brongniartii</taxon>
    </lineage>
</organism>
<evidence type="ECO:0000313" key="5">
    <source>
        <dbReference type="EMBL" id="KZZ91673.1"/>
    </source>
</evidence>
<dbReference type="InterPro" id="IPR025110">
    <property type="entry name" value="AMP-bd_C"/>
</dbReference>
<dbReference type="PROSITE" id="PS00455">
    <property type="entry name" value="AMP_BINDING"/>
    <property type="match status" value="1"/>
</dbReference>
<sequence length="558" mass="60913">MAYSMLNISQDGVVAPRLCTPIPSTTLQRWVFVENTVVDQDKPILVDADRPEECFLSMEDYRNLSQRFASGLIAAGFQKGQRLLMVSRNSIYCPVAFMGTVMAGGIYCTADPAYDEADISRTVAHLEPSLVLASPELEVVAAKGLAPANRVASRLVICSGNPNQPSNSDLALERAGLDSWITLFAHQVDPSSFLDGTHPDASDETIAIIHSSGTTGVPKGVQISHKNYIAASIGHMKRLETAKLRDNWSWNALGALSMHHVLGQRAYSIIFPMLSMTTYVAVVNDYKDVLRYTQELDICYAILRSSTVTKIAKNEAVVRQYKFRSLRRVDSCASGLDPSVRRVAERALSGCLPVQVAGVWGLTELGLICGWHLDDVCTNGSVGELHANYEGRVLLSNGRAALKPGAVGEIQIRTPAATCGYWQRKDATCALIQHGRWVTTGDLGYFDDAGKWFIVDRIKDLIKRHGTYISPSELEGVILEHPHVSDAAVVGIPVDEDEGPVALVVPKYDANLVPDEIVDFVNKNVPSYKRLVGGAVLVRSIPRNSADSLDPRAVWLDI</sequence>
<dbReference type="InterPro" id="IPR020845">
    <property type="entry name" value="AMP-binding_CS"/>
</dbReference>
<evidence type="ECO:0000313" key="6">
    <source>
        <dbReference type="Proteomes" id="UP000076863"/>
    </source>
</evidence>
<evidence type="ECO:0000259" key="3">
    <source>
        <dbReference type="Pfam" id="PF00501"/>
    </source>
</evidence>
<keyword evidence="2 5" id="KW-0436">Ligase</keyword>
<accession>A0A162ICZ8</accession>
<evidence type="ECO:0000256" key="1">
    <source>
        <dbReference type="ARBA" id="ARBA00006432"/>
    </source>
</evidence>
<feature type="domain" description="AMP-dependent synthetase/ligase" evidence="3">
    <location>
        <begin position="39"/>
        <end position="422"/>
    </location>
</feature>
<dbReference type="PANTHER" id="PTHR24096">
    <property type="entry name" value="LONG-CHAIN-FATTY-ACID--COA LIGASE"/>
    <property type="match status" value="1"/>
</dbReference>
<dbReference type="Pfam" id="PF00501">
    <property type="entry name" value="AMP-binding"/>
    <property type="match status" value="1"/>
</dbReference>
<dbReference type="PANTHER" id="PTHR24096:SF149">
    <property type="entry name" value="AMP-BINDING DOMAIN-CONTAINING PROTEIN-RELATED"/>
    <property type="match status" value="1"/>
</dbReference>
<dbReference type="InterPro" id="IPR000873">
    <property type="entry name" value="AMP-dep_synth/lig_dom"/>
</dbReference>
<dbReference type="Proteomes" id="UP000076863">
    <property type="component" value="Unassembled WGS sequence"/>
</dbReference>
<dbReference type="InterPro" id="IPR045851">
    <property type="entry name" value="AMP-bd_C_sf"/>
</dbReference>
<dbReference type="SUPFAM" id="SSF56801">
    <property type="entry name" value="Acetyl-CoA synthetase-like"/>
    <property type="match status" value="1"/>
</dbReference>
<dbReference type="GO" id="GO:0016405">
    <property type="term" value="F:CoA-ligase activity"/>
    <property type="evidence" value="ECO:0007669"/>
    <property type="project" value="TreeGrafter"/>
</dbReference>
<proteinExistence type="inferred from homology"/>
<name>A0A162ICZ8_9HYPO</name>
<dbReference type="EMBL" id="AZHA01000134">
    <property type="protein sequence ID" value="KZZ91673.1"/>
    <property type="molecule type" value="Genomic_DNA"/>
</dbReference>
<comment type="caution">
    <text evidence="5">The sequence shown here is derived from an EMBL/GenBank/DDBJ whole genome shotgun (WGS) entry which is preliminary data.</text>
</comment>
<dbReference type="Gene3D" id="3.30.300.30">
    <property type="match status" value="1"/>
</dbReference>
<dbReference type="Gene3D" id="3.40.50.12780">
    <property type="entry name" value="N-terminal domain of ligase-like"/>
    <property type="match status" value="1"/>
</dbReference>
<protein>
    <submittedName>
        <fullName evidence="5">4-coumarate-CoA ligase 1</fullName>
    </submittedName>
</protein>
<feature type="domain" description="AMP-binding enzyme C-terminal" evidence="4">
    <location>
        <begin position="473"/>
        <end position="544"/>
    </location>
</feature>
<evidence type="ECO:0000259" key="4">
    <source>
        <dbReference type="Pfam" id="PF13193"/>
    </source>
</evidence>
<dbReference type="AlphaFoldDB" id="A0A162ICZ8"/>
<keyword evidence="6" id="KW-1185">Reference proteome</keyword>